<evidence type="ECO:0000256" key="2">
    <source>
        <dbReference type="ARBA" id="ARBA00022598"/>
    </source>
</evidence>
<reference evidence="4" key="1">
    <citation type="submission" date="2020-07" db="EMBL/GenBank/DDBJ databases">
        <title>Draft Genome Sequence of a Deep-Sea Yeast, Naganishia (Cryptococcus) liquefaciens strain N6.</title>
        <authorList>
            <person name="Han Y.W."/>
            <person name="Kajitani R."/>
            <person name="Morimoto H."/>
            <person name="Parhat M."/>
            <person name="Tsubouchi H."/>
            <person name="Bakenova O."/>
            <person name="Ogata M."/>
            <person name="Argunhan B."/>
            <person name="Aoki R."/>
            <person name="Kajiwara S."/>
            <person name="Itoh T."/>
            <person name="Iwasaki H."/>
        </authorList>
    </citation>
    <scope>NUCLEOTIDE SEQUENCE</scope>
    <source>
        <strain evidence="4">N6</strain>
    </source>
</reference>
<comment type="similarity">
    <text evidence="1">Belongs to the biotin--protein ligase family.</text>
</comment>
<dbReference type="PANTHER" id="PTHR12835">
    <property type="entry name" value="BIOTIN PROTEIN LIGASE"/>
    <property type="match status" value="1"/>
</dbReference>
<feature type="domain" description="BPL/LPL catalytic" evidence="3">
    <location>
        <begin position="355"/>
        <end position="576"/>
    </location>
</feature>
<dbReference type="GO" id="GO:0004077">
    <property type="term" value="F:biotin--[biotin carboxyl-carrier protein] ligase activity"/>
    <property type="evidence" value="ECO:0007669"/>
    <property type="project" value="InterPro"/>
</dbReference>
<dbReference type="InterPro" id="IPR004143">
    <property type="entry name" value="BPL_LPL_catalytic"/>
</dbReference>
<organism evidence="4 5">
    <name type="scientific">Naganishia liquefaciens</name>
    <dbReference type="NCBI Taxonomy" id="104408"/>
    <lineage>
        <taxon>Eukaryota</taxon>
        <taxon>Fungi</taxon>
        <taxon>Dikarya</taxon>
        <taxon>Basidiomycota</taxon>
        <taxon>Agaricomycotina</taxon>
        <taxon>Tremellomycetes</taxon>
        <taxon>Filobasidiales</taxon>
        <taxon>Filobasidiaceae</taxon>
        <taxon>Naganishia</taxon>
    </lineage>
</organism>
<evidence type="ECO:0000313" key="5">
    <source>
        <dbReference type="Proteomes" id="UP000620104"/>
    </source>
</evidence>
<dbReference type="Gene3D" id="3.30.930.10">
    <property type="entry name" value="Bira Bifunctional Protein, Domain 2"/>
    <property type="match status" value="1"/>
</dbReference>
<evidence type="ECO:0000256" key="1">
    <source>
        <dbReference type="ARBA" id="ARBA00009934"/>
    </source>
</evidence>
<dbReference type="InterPro" id="IPR004408">
    <property type="entry name" value="Biotin_CoA_COase_ligase"/>
</dbReference>
<keyword evidence="5" id="KW-1185">Reference proteome</keyword>
<dbReference type="PANTHER" id="PTHR12835:SF5">
    <property type="entry name" value="BIOTIN--PROTEIN LIGASE"/>
    <property type="match status" value="1"/>
</dbReference>
<evidence type="ECO:0000259" key="3">
    <source>
        <dbReference type="PROSITE" id="PS51733"/>
    </source>
</evidence>
<dbReference type="SUPFAM" id="SSF55681">
    <property type="entry name" value="Class II aaRS and biotin synthetases"/>
    <property type="match status" value="1"/>
</dbReference>
<keyword evidence="2" id="KW-0436">Ligase</keyword>
<dbReference type="PROSITE" id="PS51733">
    <property type="entry name" value="BPL_LPL_CATALYTIC"/>
    <property type="match status" value="1"/>
</dbReference>
<proteinExistence type="inferred from homology"/>
<dbReference type="CDD" id="cd16442">
    <property type="entry name" value="BPL"/>
    <property type="match status" value="1"/>
</dbReference>
<dbReference type="AlphaFoldDB" id="A0A8H3TN43"/>
<sequence>MAPHKHQVLVYAATDPSGSSASTDALVHALKARLNPYYAVHRVAYAALQADPWEDQCAALIVVLDGGRETATSGQVGKIVRERVRRYLRAQGGNVVLSLTREGPVGDVFGVDDALGAPLGVQTDADESGIRAAKISVASEGTLIVTTLSAFNLGNDPSETTTTTTTAILQACGIEIPHLPPRAPGGTISDESTPPPSRDVWTSVAPELLKPTRPLPQIMLINPDLERDALGWDIWTRKELDASRESRGLDSDPCAAIVLEDINDTLRVVQVTKDDDTAAAAAATRILESARSDARSESMTEFPREKTILCPNALADALPAMPLFQADAYFTQLVRLGRVNGQRKRNNHGGGGGGGGGATSEDAWNIGDVVLYGEAVTSTQTMLDKNPKILRGLPTPFLSLATFQLSGRGRGSNQWLSPPGCLQFSLLLTLPPSFPADKLVFIQYLAALAICDGLDADGKLGVRIKWPNDIYAYAEGVGGTTVGSGQRGKAKLGGILVNSSLVDGRWRVVVGCGINVLNDLPTTSLAQLHELKARREALRSGESGGSGAGAQVEQVSMEKSLARILVAFEGFWGTFLRDRGFKGLLDEYLGRWLHSDQKVTLTSTTPPQALVIKTITLDYGLLRCVPDRSADSALSRSSMYDGGSEDRSFSLAHSLSAGMQALGMDRARSESFVDLQPDGNSFDLMSGLIKRKV</sequence>
<comment type="caution">
    <text evidence="4">The sequence shown here is derived from an EMBL/GenBank/DDBJ whole genome shotgun (WGS) entry which is preliminary data.</text>
</comment>
<accession>A0A8H3TN43</accession>
<dbReference type="Pfam" id="PF03099">
    <property type="entry name" value="BPL_LplA_LipB"/>
    <property type="match status" value="1"/>
</dbReference>
<dbReference type="InterPro" id="IPR019197">
    <property type="entry name" value="Biotin-prot_ligase_N"/>
</dbReference>
<evidence type="ECO:0000313" key="4">
    <source>
        <dbReference type="EMBL" id="GHJ84125.1"/>
    </source>
</evidence>
<dbReference type="EMBL" id="BLZA01000007">
    <property type="protein sequence ID" value="GHJ84125.1"/>
    <property type="molecule type" value="Genomic_DNA"/>
</dbReference>
<dbReference type="Pfam" id="PF09825">
    <property type="entry name" value="BPL_N"/>
    <property type="match status" value="1"/>
</dbReference>
<gene>
    <name evidence="4" type="ORF">NliqN6_0527</name>
</gene>
<dbReference type="InterPro" id="IPR045864">
    <property type="entry name" value="aa-tRNA-synth_II/BPL/LPL"/>
</dbReference>
<protein>
    <recommendedName>
        <fullName evidence="3">BPL/LPL catalytic domain-containing protein</fullName>
    </recommendedName>
</protein>
<name>A0A8H3TN43_9TREE</name>
<dbReference type="GO" id="GO:0005737">
    <property type="term" value="C:cytoplasm"/>
    <property type="evidence" value="ECO:0007669"/>
    <property type="project" value="TreeGrafter"/>
</dbReference>
<dbReference type="Proteomes" id="UP000620104">
    <property type="component" value="Unassembled WGS sequence"/>
</dbReference>
<dbReference type="OrthoDB" id="10250105at2759"/>